<evidence type="ECO:0000313" key="1">
    <source>
        <dbReference type="EMBL" id="KAJ9113570.1"/>
    </source>
</evidence>
<protein>
    <submittedName>
        <fullName evidence="1">Uncharacterized protein</fullName>
    </submittedName>
</protein>
<sequence length="714" mass="77898">MPAPKPIDSAPSATRFYPPSTANSPTANVTTPPASKTVFDRLFLWFMSFSLVTRLLVLPLVFMMTGALWVPLYSSLYLQFVSDLKRMSHRLWILIGNSWLVNATVIAPVLYVIVSIPFLRNLVRLYLEYKERRQTVDTGPRKSSSLSSKPMSSTERKFNYRVGARDASGSANTAVLRQFRPRPSLASSALLSPSTGTEQTVFATESGMASKCGPSTPVPPGAFPRSTTNRTILRETGSRPASRSTTPVRTRAIGVSTPDYSAAESLLLLRTGSRGRSNLQETPGNELSDVQGGSAEDRSTSTDGRDGTPLIPIPRRVRQKTPHHRVNFSEESSMSSPEADVAFDDSTDGSEVETTGVDTSNGSGSADMDIVTNSRIDRSIDTSSEDMDLVTLSPRSPESEPSFGNLPWTSTPQTNAPVKRDSEQDLSPSTNELFCVPTASERRANSKRTDVAVPLGRISVNPFIDTPGRQKGYGGAILAKGRTVVSVPRPQPEKKFRPKPHVVSQMQVAGRSAFTPEINRNLEFPASPAPEPFRPQALVFTARSTTRVSPPNGPRGPRGPHEMPRAFDTPEANANPGRRQVPPAANVTPLRGEVRAPAHSTPLPIRGLERSLGSSTPGTSPRPLHVPPSSSSPLTPWERARPEDLSASERRFQLENQTMFNDPTSPSPADWRRHPTPPRSPFEQVIRDSEPRPARRQQPAGPEPLEDDGVYWNG</sequence>
<proteinExistence type="predicted"/>
<dbReference type="EMBL" id="JASBWS010000012">
    <property type="protein sequence ID" value="KAJ9113570.1"/>
    <property type="molecule type" value="Genomic_DNA"/>
</dbReference>
<keyword evidence="2" id="KW-1185">Reference proteome</keyword>
<gene>
    <name evidence="1" type="ORF">QFC20_001921</name>
</gene>
<comment type="caution">
    <text evidence="1">The sequence shown here is derived from an EMBL/GenBank/DDBJ whole genome shotgun (WGS) entry which is preliminary data.</text>
</comment>
<reference evidence="1" key="1">
    <citation type="submission" date="2023-04" db="EMBL/GenBank/DDBJ databases">
        <title>Draft Genome sequencing of Naganishia species isolated from polar environments using Oxford Nanopore Technology.</title>
        <authorList>
            <person name="Leo P."/>
            <person name="Venkateswaran K."/>
        </authorList>
    </citation>
    <scope>NUCLEOTIDE SEQUENCE</scope>
    <source>
        <strain evidence="1">MNA-CCFEE 5262</strain>
    </source>
</reference>
<organism evidence="1 2">
    <name type="scientific">Naganishia adeliensis</name>
    <dbReference type="NCBI Taxonomy" id="92952"/>
    <lineage>
        <taxon>Eukaryota</taxon>
        <taxon>Fungi</taxon>
        <taxon>Dikarya</taxon>
        <taxon>Basidiomycota</taxon>
        <taxon>Agaricomycotina</taxon>
        <taxon>Tremellomycetes</taxon>
        <taxon>Filobasidiales</taxon>
        <taxon>Filobasidiaceae</taxon>
        <taxon>Naganishia</taxon>
    </lineage>
</organism>
<dbReference type="Proteomes" id="UP001230649">
    <property type="component" value="Unassembled WGS sequence"/>
</dbReference>
<evidence type="ECO:0000313" key="2">
    <source>
        <dbReference type="Proteomes" id="UP001230649"/>
    </source>
</evidence>
<accession>A0ACC2WQK7</accession>
<name>A0ACC2WQK7_9TREE</name>